<organism evidence="2 3">
    <name type="scientific">Rossellomorea marisflavi</name>
    <dbReference type="NCBI Taxonomy" id="189381"/>
    <lineage>
        <taxon>Bacteria</taxon>
        <taxon>Bacillati</taxon>
        <taxon>Bacillota</taxon>
        <taxon>Bacilli</taxon>
        <taxon>Bacillales</taxon>
        <taxon>Bacillaceae</taxon>
        <taxon>Rossellomorea</taxon>
    </lineage>
</organism>
<comment type="caution">
    <text evidence="2">The sequence shown here is derived from an EMBL/GenBank/DDBJ whole genome shotgun (WGS) entry which is preliminary data.</text>
</comment>
<dbReference type="PATRIC" id="fig|189381.12.peg.128"/>
<dbReference type="OrthoDB" id="2972245at2"/>
<sequence>MKKRSDQNNPEQSGRNKPIDTEFGKEYNPVETVKKQNEHRSQPVRSNHHNDK</sequence>
<dbReference type="AlphaFoldDB" id="A0A0M0GNF0"/>
<name>A0A0M0GNF0_9BACI</name>
<reference evidence="3" key="1">
    <citation type="submission" date="2015-07" db="EMBL/GenBank/DDBJ databases">
        <title>Fjat-14235 jcm11544.</title>
        <authorList>
            <person name="Liu B."/>
            <person name="Wang J."/>
            <person name="Zhu Y."/>
            <person name="Liu G."/>
            <person name="Chen Q."/>
            <person name="Chen Z."/>
            <person name="Lan J."/>
            <person name="Che J."/>
            <person name="Ge C."/>
            <person name="Shi H."/>
            <person name="Pan Z."/>
            <person name="Liu X."/>
        </authorList>
    </citation>
    <scope>NUCLEOTIDE SEQUENCE [LARGE SCALE GENOMIC DNA]</scope>
    <source>
        <strain evidence="3">JCM 11544</strain>
    </source>
</reference>
<protein>
    <submittedName>
        <fullName evidence="2">Glycogen biosynthesis protein GlgD</fullName>
    </submittedName>
</protein>
<proteinExistence type="predicted"/>
<gene>
    <name evidence="2" type="ORF">AF331_00320</name>
</gene>
<feature type="region of interest" description="Disordered" evidence="1">
    <location>
        <begin position="1"/>
        <end position="52"/>
    </location>
</feature>
<evidence type="ECO:0000256" key="1">
    <source>
        <dbReference type="SAM" id="MobiDB-lite"/>
    </source>
</evidence>
<keyword evidence="3" id="KW-1185">Reference proteome</keyword>
<evidence type="ECO:0000313" key="3">
    <source>
        <dbReference type="Proteomes" id="UP000037405"/>
    </source>
</evidence>
<evidence type="ECO:0000313" key="2">
    <source>
        <dbReference type="EMBL" id="KON91027.1"/>
    </source>
</evidence>
<dbReference type="RefSeq" id="WP_053426270.1">
    <property type="nucleotide sequence ID" value="NZ_BSED01000186.1"/>
</dbReference>
<accession>A0A0M0GNF0</accession>
<feature type="compositionally biased region" description="Basic and acidic residues" evidence="1">
    <location>
        <begin position="32"/>
        <end position="41"/>
    </location>
</feature>
<dbReference type="Proteomes" id="UP000037405">
    <property type="component" value="Unassembled WGS sequence"/>
</dbReference>
<dbReference type="EMBL" id="LGUE01000001">
    <property type="protein sequence ID" value="KON91027.1"/>
    <property type="molecule type" value="Genomic_DNA"/>
</dbReference>